<comment type="caution">
    <text evidence="4">The sequence shown here is derived from an EMBL/GenBank/DDBJ whole genome shotgun (WGS) entry which is preliminary data.</text>
</comment>
<dbReference type="InterPro" id="IPR000868">
    <property type="entry name" value="Isochorismatase-like_dom"/>
</dbReference>
<dbReference type="Gene3D" id="3.40.50.850">
    <property type="entry name" value="Isochorismatase-like"/>
    <property type="match status" value="1"/>
</dbReference>
<accession>A0AAD4MYL6</accession>
<dbReference type="PANTHER" id="PTHR14119:SF17">
    <property type="entry name" value="ISOCHORISMATASE DOMAIN-CONTAINING PROTEIN 1"/>
    <property type="match status" value="1"/>
</dbReference>
<dbReference type="Proteomes" id="UP001201812">
    <property type="component" value="Unassembled WGS sequence"/>
</dbReference>
<dbReference type="AlphaFoldDB" id="A0AAD4MYL6"/>
<sequence>MLARYGYLNPLKTVLLVCDMQSKNREAVDHFTQVAQNVRKLMDSVRLLGVKIIATEHQSDSANAHSAEELNLYERDVPIIEKTKFTMFVPEVQKAVGNEIKTIVLCGIESHVCVYQTAVDFLTNGYNVHVVVDASSSRSLTDRTYAYKQLASYGANLTTAECIIYALMRDSNHPKFEDVKQIFLEDPPDTGLVSRSKCSEQTDH</sequence>
<dbReference type="EMBL" id="JAKKPZ010000056">
    <property type="protein sequence ID" value="KAI1705470.1"/>
    <property type="molecule type" value="Genomic_DNA"/>
</dbReference>
<keyword evidence="5" id="KW-1185">Reference proteome</keyword>
<dbReference type="InterPro" id="IPR050993">
    <property type="entry name" value="Isochorismatase_domain"/>
</dbReference>
<name>A0AAD4MYL6_9BILA</name>
<reference evidence="4" key="1">
    <citation type="submission" date="2022-01" db="EMBL/GenBank/DDBJ databases">
        <title>Genome Sequence Resource for Two Populations of Ditylenchus destructor, the Migratory Endoparasitic Phytonematode.</title>
        <authorList>
            <person name="Zhang H."/>
            <person name="Lin R."/>
            <person name="Xie B."/>
        </authorList>
    </citation>
    <scope>NUCLEOTIDE SEQUENCE</scope>
    <source>
        <strain evidence="4">BazhouSP</strain>
    </source>
</reference>
<dbReference type="InterPro" id="IPR036380">
    <property type="entry name" value="Isochorismatase-like_sf"/>
</dbReference>
<comment type="similarity">
    <text evidence="1">Belongs to the isochorismatase family.</text>
</comment>
<dbReference type="Pfam" id="PF00857">
    <property type="entry name" value="Isochorismatase"/>
    <property type="match status" value="1"/>
</dbReference>
<proteinExistence type="inferred from homology"/>
<evidence type="ECO:0000256" key="2">
    <source>
        <dbReference type="ARBA" id="ARBA00040688"/>
    </source>
</evidence>
<evidence type="ECO:0000256" key="1">
    <source>
        <dbReference type="ARBA" id="ARBA00006336"/>
    </source>
</evidence>
<evidence type="ECO:0000313" key="4">
    <source>
        <dbReference type="EMBL" id="KAI1705470.1"/>
    </source>
</evidence>
<organism evidence="4 5">
    <name type="scientific">Ditylenchus destructor</name>
    <dbReference type="NCBI Taxonomy" id="166010"/>
    <lineage>
        <taxon>Eukaryota</taxon>
        <taxon>Metazoa</taxon>
        <taxon>Ecdysozoa</taxon>
        <taxon>Nematoda</taxon>
        <taxon>Chromadorea</taxon>
        <taxon>Rhabditida</taxon>
        <taxon>Tylenchina</taxon>
        <taxon>Tylenchomorpha</taxon>
        <taxon>Sphaerularioidea</taxon>
        <taxon>Anguinidae</taxon>
        <taxon>Anguininae</taxon>
        <taxon>Ditylenchus</taxon>
    </lineage>
</organism>
<gene>
    <name evidence="4" type="ORF">DdX_13608</name>
</gene>
<evidence type="ECO:0000259" key="3">
    <source>
        <dbReference type="Pfam" id="PF00857"/>
    </source>
</evidence>
<feature type="domain" description="Isochorismatase-like" evidence="3">
    <location>
        <begin position="13"/>
        <end position="161"/>
    </location>
</feature>
<evidence type="ECO:0000313" key="5">
    <source>
        <dbReference type="Proteomes" id="UP001201812"/>
    </source>
</evidence>
<dbReference type="PANTHER" id="PTHR14119">
    <property type="entry name" value="HYDROLASE"/>
    <property type="match status" value="1"/>
</dbReference>
<dbReference type="SUPFAM" id="SSF52499">
    <property type="entry name" value="Isochorismatase-like hydrolases"/>
    <property type="match status" value="1"/>
</dbReference>
<protein>
    <recommendedName>
        <fullName evidence="2">Isochorismatase domain-containing protein 1</fullName>
    </recommendedName>
</protein>